<organism evidence="2 3">
    <name type="scientific">Moraxella bovis</name>
    <dbReference type="NCBI Taxonomy" id="476"/>
    <lineage>
        <taxon>Bacteria</taxon>
        <taxon>Pseudomonadati</taxon>
        <taxon>Pseudomonadota</taxon>
        <taxon>Gammaproteobacteria</taxon>
        <taxon>Moraxellales</taxon>
        <taxon>Moraxellaceae</taxon>
        <taxon>Moraxella</taxon>
    </lineage>
</organism>
<dbReference type="Proteomes" id="UP000254133">
    <property type="component" value="Unassembled WGS sequence"/>
</dbReference>
<protein>
    <submittedName>
        <fullName evidence="2">Uncharacterized protein</fullName>
    </submittedName>
</protein>
<keyword evidence="1" id="KW-0732">Signal</keyword>
<reference evidence="2 3" key="1">
    <citation type="submission" date="2018-06" db="EMBL/GenBank/DDBJ databases">
        <authorList>
            <consortium name="Pathogen Informatics"/>
            <person name="Doyle S."/>
        </authorList>
    </citation>
    <scope>NUCLEOTIDE SEQUENCE [LARGE SCALE GENOMIC DNA]</scope>
    <source>
        <strain evidence="2 3">NCTC9426</strain>
    </source>
</reference>
<evidence type="ECO:0000313" key="2">
    <source>
        <dbReference type="EMBL" id="STY92900.1"/>
    </source>
</evidence>
<name>A0A378PWE3_MORBO</name>
<feature type="signal peptide" evidence="1">
    <location>
        <begin position="1"/>
        <end position="17"/>
    </location>
</feature>
<dbReference type="AlphaFoldDB" id="A0A378PWE3"/>
<accession>A0A378PWE3</accession>
<evidence type="ECO:0000256" key="1">
    <source>
        <dbReference type="SAM" id="SignalP"/>
    </source>
</evidence>
<gene>
    <name evidence="2" type="ORF">NCTC9426_01627</name>
</gene>
<dbReference type="EMBL" id="UGPZ01000003">
    <property type="protein sequence ID" value="STY92900.1"/>
    <property type="molecule type" value="Genomic_DNA"/>
</dbReference>
<dbReference type="RefSeq" id="WP_115369409.1">
    <property type="nucleotide sequence ID" value="NZ_UGPZ01000003.1"/>
</dbReference>
<sequence length="93" mass="10367">MRYLPLALLGYAMCASAVNVYNPNDFSDTNTLDNVRNVVLYGVHFDHVLLQNTEACMKPSADFEFVECPNHQGLARVGNYVQTPFGQAPTLWA</sequence>
<feature type="chain" id="PRO_5016638928" evidence="1">
    <location>
        <begin position="18"/>
        <end position="93"/>
    </location>
</feature>
<evidence type="ECO:0000313" key="3">
    <source>
        <dbReference type="Proteomes" id="UP000254133"/>
    </source>
</evidence>
<proteinExistence type="predicted"/>